<dbReference type="EnsemblMetazoa" id="CLYHEMT014807.2">
    <property type="protein sequence ID" value="CLYHEMP014807.2"/>
    <property type="gene ID" value="CLYHEMG014807"/>
</dbReference>
<evidence type="ECO:0000259" key="9">
    <source>
        <dbReference type="PROSITE" id="PS51547"/>
    </source>
</evidence>
<dbReference type="GO" id="GO:0005886">
    <property type="term" value="C:plasma membrane"/>
    <property type="evidence" value="ECO:0007669"/>
    <property type="project" value="TreeGrafter"/>
</dbReference>
<dbReference type="OrthoDB" id="67688at2759"/>
<keyword evidence="11" id="KW-1185">Reference proteome</keyword>
<dbReference type="SMART" id="SM00145">
    <property type="entry name" value="PI3Ka"/>
    <property type="match status" value="1"/>
</dbReference>
<evidence type="ECO:0000259" key="7">
    <source>
        <dbReference type="PROSITE" id="PS51545"/>
    </source>
</evidence>
<dbReference type="GO" id="GO:0016303">
    <property type="term" value="F:1-phosphatidylinositol-3-kinase activity"/>
    <property type="evidence" value="ECO:0007669"/>
    <property type="project" value="TreeGrafter"/>
</dbReference>
<dbReference type="GO" id="GO:0043491">
    <property type="term" value="P:phosphatidylinositol 3-kinase/protein kinase B signal transduction"/>
    <property type="evidence" value="ECO:0007669"/>
    <property type="project" value="TreeGrafter"/>
</dbReference>
<dbReference type="InterPro" id="IPR001263">
    <property type="entry name" value="PI3K_accessory_dom"/>
</dbReference>
<dbReference type="SMART" id="SM00142">
    <property type="entry name" value="PI3K_C2"/>
    <property type="match status" value="1"/>
</dbReference>
<keyword evidence="4" id="KW-0067">ATP-binding</keyword>
<dbReference type="InterPro" id="IPR011009">
    <property type="entry name" value="Kinase-like_dom_sf"/>
</dbReference>
<dbReference type="GO" id="GO:0005737">
    <property type="term" value="C:cytoplasm"/>
    <property type="evidence" value="ECO:0007669"/>
    <property type="project" value="UniProtKB-ARBA"/>
</dbReference>
<organism evidence="10 11">
    <name type="scientific">Clytia hemisphaerica</name>
    <dbReference type="NCBI Taxonomy" id="252671"/>
    <lineage>
        <taxon>Eukaryota</taxon>
        <taxon>Metazoa</taxon>
        <taxon>Cnidaria</taxon>
        <taxon>Hydrozoa</taxon>
        <taxon>Hydroidolina</taxon>
        <taxon>Leptothecata</taxon>
        <taxon>Obeliida</taxon>
        <taxon>Clytiidae</taxon>
        <taxon>Clytia</taxon>
    </lineage>
</organism>
<dbReference type="GO" id="GO:0035005">
    <property type="term" value="F:1-phosphatidylinositol-4-phosphate 3-kinase activity"/>
    <property type="evidence" value="ECO:0007669"/>
    <property type="project" value="TreeGrafter"/>
</dbReference>
<dbReference type="PROSITE" id="PS50290">
    <property type="entry name" value="PI3_4_KINASE_3"/>
    <property type="match status" value="1"/>
</dbReference>
<dbReference type="Proteomes" id="UP000594262">
    <property type="component" value="Unplaced"/>
</dbReference>
<sequence>MKVTLASLAKHNYWYEKEPNSTIDVICLLWNGMFIKLSNIRADLPLEKIKEDLWSQRGKHSKEPKENYVFVVVSNNHGTEELVDEKLSLFDVKPVKPYLKVTRKQGNEEIKKIKSKISMLIGHNISACNQEEVKEAQKNLSDMCNRISIERGKSSWYRRAIYTYPPDFEEDSKLPRFLEEKFPNKRIHISVSVLKNSSNVFDVEYSIKPLELIEKALRKRAQTLRVDYKDDPDQYMLKVLGSESYFLGNIVFENDQECYKEIPLIQYKYIREALYWDRRPSLIVMKREDMDICKLSSTNQDYPPALLPKNRQSKRNKFINLWDLSPKTMFKVKIKSALDLNSGKLWEKVQCGIFHGGDEVCETRSTSRIQGSSPVWNEFLNFDLPVCDIPRMARLCFCIVGYENKKKGQAVPLAWVNMPLFNYKGFLHTGSFRIYCWQHSKKSNRTAANLTFNPLGTVMNSNESGPCLAFELTEHDGKRPVVYPSEEDVYEKAANDITKGTQESDGENILLVKGGKQHKEQIEDIIKRDSLAPMFEQDKELLWRLRAECCLEYPESLPKLLQCVKWNNKEQVAQIHFLLQSWNCRTLEVEIALELLDYKFPDLKVRQRAVEVLNNISDNQLEMYLLHLVQALKYESYLDSPLARYLLKRALNNRRIGHYLFWHLKAEAGNPDYSLQFGLILEIYCRGAVDHIDILTRQNEAINKMKTVTEILKSCNDPKDRKLRMMRECFQGPAYINAFKDITSPLDPRKKLKRLKIEKCKYMDSKKKPLWLVFENQDEEADDVLIIFKNGDDLRQDMLTLLSLRLMENVWKTSDLDYGVIPYRVLSTGPMLGLIQVVPNAETLGRIQHSKGGVFKEDGLFSWLKEYCDNNTRNPNIDTYINNFTKATIGYSVGMYVLGVGDRHNDNIMLKKDTGQFFHIDFGHFLGNVKKKWGYNREKAKFVLTNDIIYCINQLNQERGREGEDFKQFKKDCIEAFACLRSRGNLFITVFAMLVSCGIPELDHPDDLEYLRQSLAMNKSEKDAVAHFKQVFDEAFKNRRQTSMNFWFHNFRHYWIG</sequence>
<dbReference type="PANTHER" id="PTHR10048:SF118">
    <property type="entry name" value="PI-3 KINASE"/>
    <property type="match status" value="1"/>
</dbReference>
<dbReference type="Pfam" id="PF00454">
    <property type="entry name" value="PI3_PI4_kinase"/>
    <property type="match status" value="1"/>
</dbReference>
<dbReference type="InterPro" id="IPR015433">
    <property type="entry name" value="PI3/4_kinase"/>
</dbReference>
<evidence type="ECO:0000259" key="8">
    <source>
        <dbReference type="PROSITE" id="PS51546"/>
    </source>
</evidence>
<dbReference type="SUPFAM" id="SSF54236">
    <property type="entry name" value="Ubiquitin-like"/>
    <property type="match status" value="1"/>
</dbReference>
<dbReference type="GO" id="GO:0048015">
    <property type="term" value="P:phosphatidylinositol-mediated signaling"/>
    <property type="evidence" value="ECO:0007669"/>
    <property type="project" value="TreeGrafter"/>
</dbReference>
<name>A0A7M5WXU1_9CNID</name>
<evidence type="ECO:0000256" key="3">
    <source>
        <dbReference type="ARBA" id="ARBA00022777"/>
    </source>
</evidence>
<evidence type="ECO:0000256" key="5">
    <source>
        <dbReference type="PROSITE-ProRule" id="PRU00880"/>
    </source>
</evidence>
<dbReference type="PROSITE" id="PS51545">
    <property type="entry name" value="PIK_HELICAL"/>
    <property type="match status" value="1"/>
</dbReference>
<dbReference type="Pfam" id="PF00613">
    <property type="entry name" value="PI3Ka"/>
    <property type="match status" value="1"/>
</dbReference>
<evidence type="ECO:0000259" key="6">
    <source>
        <dbReference type="PROSITE" id="PS50290"/>
    </source>
</evidence>
<dbReference type="AlphaFoldDB" id="A0A7M5WXU1"/>
<dbReference type="InterPro" id="IPR000341">
    <property type="entry name" value="PI3K_Ras-bd_dom"/>
</dbReference>
<accession>A0A7M5WXU1</accession>
<dbReference type="InterPro" id="IPR000403">
    <property type="entry name" value="PI3/4_kinase_cat_dom"/>
</dbReference>
<dbReference type="Pfam" id="PF00792">
    <property type="entry name" value="PI3K_C2"/>
    <property type="match status" value="1"/>
</dbReference>
<feature type="domain" description="PI3K-RBD" evidence="8">
    <location>
        <begin position="184"/>
        <end position="286"/>
    </location>
</feature>
<feature type="domain" description="C2 PI3K-type" evidence="9">
    <location>
        <begin position="326"/>
        <end position="480"/>
    </location>
</feature>
<dbReference type="GO" id="GO:0005942">
    <property type="term" value="C:phosphatidylinositol 3-kinase complex"/>
    <property type="evidence" value="ECO:0007669"/>
    <property type="project" value="TreeGrafter"/>
</dbReference>
<evidence type="ECO:0000256" key="4">
    <source>
        <dbReference type="ARBA" id="ARBA00022840"/>
    </source>
</evidence>
<dbReference type="PROSITE" id="PS51546">
    <property type="entry name" value="PI3K_RBD"/>
    <property type="match status" value="1"/>
</dbReference>
<feature type="domain" description="PI3K/PI4K catalytic" evidence="6">
    <location>
        <begin position="756"/>
        <end position="1040"/>
    </location>
</feature>
<dbReference type="InterPro" id="IPR029071">
    <property type="entry name" value="Ubiquitin-like_domsf"/>
</dbReference>
<dbReference type="Gene3D" id="3.10.20.770">
    <property type="match status" value="1"/>
</dbReference>
<dbReference type="InterPro" id="IPR003113">
    <property type="entry name" value="PI3K_ABD"/>
</dbReference>
<dbReference type="Pfam" id="PF02192">
    <property type="entry name" value="PI3K_p85B"/>
    <property type="match status" value="1"/>
</dbReference>
<dbReference type="InterPro" id="IPR042236">
    <property type="entry name" value="PI3K_accessory_sf"/>
</dbReference>
<keyword evidence="2" id="KW-0547">Nucleotide-binding</keyword>
<dbReference type="InterPro" id="IPR036940">
    <property type="entry name" value="PI3/4_kinase_cat_sf"/>
</dbReference>
<dbReference type="Gene3D" id="1.10.1070.11">
    <property type="entry name" value="Phosphatidylinositol 3-/4-kinase, catalytic domain"/>
    <property type="match status" value="1"/>
</dbReference>
<dbReference type="PROSITE" id="PS51547">
    <property type="entry name" value="C2_PI3K"/>
    <property type="match status" value="1"/>
</dbReference>
<dbReference type="InterPro" id="IPR035892">
    <property type="entry name" value="C2_domain_sf"/>
</dbReference>
<dbReference type="SMART" id="SM00144">
    <property type="entry name" value="PI3K_rbd"/>
    <property type="match status" value="1"/>
</dbReference>
<keyword evidence="3" id="KW-0418">Kinase</keyword>
<dbReference type="SUPFAM" id="SSF56112">
    <property type="entry name" value="Protein kinase-like (PK-like)"/>
    <property type="match status" value="1"/>
</dbReference>
<reference evidence="10" key="1">
    <citation type="submission" date="2021-01" db="UniProtKB">
        <authorList>
            <consortium name="EnsemblMetazoa"/>
        </authorList>
    </citation>
    <scope>IDENTIFICATION</scope>
</reference>
<dbReference type="Gene3D" id="2.60.40.150">
    <property type="entry name" value="C2 domain"/>
    <property type="match status" value="1"/>
</dbReference>
<comment type="similarity">
    <text evidence="5">Belongs to the PI3/PI4-kinase family.</text>
</comment>
<evidence type="ECO:0000256" key="1">
    <source>
        <dbReference type="ARBA" id="ARBA00022679"/>
    </source>
</evidence>
<evidence type="ECO:0000313" key="11">
    <source>
        <dbReference type="Proteomes" id="UP000594262"/>
    </source>
</evidence>
<dbReference type="Gene3D" id="1.25.40.70">
    <property type="entry name" value="Phosphatidylinositol 3-kinase, accessory domain (PIK)"/>
    <property type="match status" value="1"/>
</dbReference>
<dbReference type="InterPro" id="IPR016024">
    <property type="entry name" value="ARM-type_fold"/>
</dbReference>
<evidence type="ECO:0008006" key="12">
    <source>
        <dbReference type="Google" id="ProtNLM"/>
    </source>
</evidence>
<dbReference type="Gene3D" id="3.30.1010.10">
    <property type="entry name" value="Phosphatidylinositol 3-kinase Catalytic Subunit, Chain A, domain 4"/>
    <property type="match status" value="1"/>
</dbReference>
<dbReference type="PANTHER" id="PTHR10048">
    <property type="entry name" value="PHOSPHATIDYLINOSITOL KINASE"/>
    <property type="match status" value="1"/>
</dbReference>
<dbReference type="GO" id="GO:0005524">
    <property type="term" value="F:ATP binding"/>
    <property type="evidence" value="ECO:0007669"/>
    <property type="project" value="UniProtKB-KW"/>
</dbReference>
<dbReference type="SMART" id="SM00146">
    <property type="entry name" value="PI3Kc"/>
    <property type="match status" value="1"/>
</dbReference>
<dbReference type="SUPFAM" id="SSF48371">
    <property type="entry name" value="ARM repeat"/>
    <property type="match status" value="1"/>
</dbReference>
<proteinExistence type="inferred from homology"/>
<dbReference type="InterPro" id="IPR002420">
    <property type="entry name" value="PI3K-type_C2_dom"/>
</dbReference>
<keyword evidence="1" id="KW-0808">Transferase</keyword>
<dbReference type="Pfam" id="PF00794">
    <property type="entry name" value="PI3K_rbd"/>
    <property type="match status" value="1"/>
</dbReference>
<feature type="domain" description="PIK helical" evidence="7">
    <location>
        <begin position="508"/>
        <end position="687"/>
    </location>
</feature>
<protein>
    <recommendedName>
        <fullName evidence="12">Phosphatidylinositol 3-kinase</fullName>
    </recommendedName>
</protein>
<evidence type="ECO:0000313" key="10">
    <source>
        <dbReference type="EnsemblMetazoa" id="CLYHEMP014807.2"/>
    </source>
</evidence>
<dbReference type="GO" id="GO:0016477">
    <property type="term" value="P:cell migration"/>
    <property type="evidence" value="ECO:0007669"/>
    <property type="project" value="TreeGrafter"/>
</dbReference>
<dbReference type="FunFam" id="1.10.1070.11:FF:000001">
    <property type="entry name" value="Phosphatidylinositol 4,5-bisphosphate 3-kinase catalytic subunit"/>
    <property type="match status" value="1"/>
</dbReference>
<dbReference type="SUPFAM" id="SSF49562">
    <property type="entry name" value="C2 domain (Calcium/lipid-binding domain, CaLB)"/>
    <property type="match status" value="1"/>
</dbReference>
<evidence type="ECO:0000256" key="2">
    <source>
        <dbReference type="ARBA" id="ARBA00022741"/>
    </source>
</evidence>